<protein>
    <submittedName>
        <fullName evidence="8">Arginine/lysine/ornithine decarboxylase</fullName>
    </submittedName>
</protein>
<dbReference type="SUPFAM" id="SSF53383">
    <property type="entry name" value="PLP-dependent transferases"/>
    <property type="match status" value="1"/>
</dbReference>
<sequence length="477" mass="54065">MAKLPIVEGIERYIKEENISFCMPGHKNGKGFLKTIEGRELFNNLISGDITEVDGVDNLHNPEGIIKDAEDELSKYYKSKKSYFLVNGSTSGNLAMVFSSFNEGDKIIVERNCHRSVFNAIIMRKLKPVYLKNKITSNFDAPLSIDKEHFLEVILENKDAKGILLTYPNYYGVCCDLRYIVKIAKENNMKVLLDAAHGAHFGVNNLVPKNPMELGADMVVMSAHKTLPSLTQTAFLHIGEDVPIDKVDFYVSAFMSTSPSYMFMSSMDYARFYLQEYGEQEYITLYEIVEKYREKIDELEGFKCLSNEVIKKECEMQWSGDYDATRLVINLNKGYSGHKLLDYLRANKIQCEMSSNSSVVCIPTPFNDEEDFEKLYLALKDCDLECITDKYYEAVTCDFPKQYKLPYEVMECEGEEVALSMCNGRIAKGFIVPYPPGIPLIMPGEVISTEIISVLEHCIEIGQTVLGIKNGKVSVCK</sequence>
<evidence type="ECO:0000313" key="9">
    <source>
        <dbReference type="Proteomes" id="UP000184526"/>
    </source>
</evidence>
<dbReference type="RefSeq" id="WP_072831590.1">
    <property type="nucleotide sequence ID" value="NZ_FQXP01000006.1"/>
</dbReference>
<gene>
    <name evidence="8" type="ORF">SAMN02745196_01690</name>
</gene>
<dbReference type="InterPro" id="IPR052357">
    <property type="entry name" value="Orn_Lys_Arg_decarboxylase-I"/>
</dbReference>
<evidence type="ECO:0000256" key="5">
    <source>
        <dbReference type="ARBA" id="ARBA00023239"/>
    </source>
</evidence>
<dbReference type="InterPro" id="IPR015421">
    <property type="entry name" value="PyrdxlP-dep_Trfase_major"/>
</dbReference>
<evidence type="ECO:0000259" key="6">
    <source>
        <dbReference type="Pfam" id="PF01276"/>
    </source>
</evidence>
<dbReference type="Proteomes" id="UP000184526">
    <property type="component" value="Unassembled WGS sequence"/>
</dbReference>
<dbReference type="OrthoDB" id="9815233at2"/>
<dbReference type="InterPro" id="IPR036633">
    <property type="entry name" value="Prn/Lys/Arg_de-COase_C_sf"/>
</dbReference>
<evidence type="ECO:0000256" key="2">
    <source>
        <dbReference type="ARBA" id="ARBA00010671"/>
    </source>
</evidence>
<keyword evidence="4" id="KW-0663">Pyridoxal phosphate</keyword>
<dbReference type="InterPro" id="IPR015424">
    <property type="entry name" value="PyrdxlP-dep_Trfase"/>
</dbReference>
<dbReference type="PANTHER" id="PTHR43277:SF4">
    <property type="entry name" value="ARGININE DECARBOXYLASE"/>
    <property type="match status" value="1"/>
</dbReference>
<name>A0A1M5WJN9_9CLOT</name>
<evidence type="ECO:0000313" key="8">
    <source>
        <dbReference type="EMBL" id="SHH87756.1"/>
    </source>
</evidence>
<dbReference type="Gene3D" id="3.90.100.10">
    <property type="entry name" value="Orn/Lys/Arg decarboxylase, C-terminal domain"/>
    <property type="match status" value="1"/>
</dbReference>
<dbReference type="Gene3D" id="3.40.640.10">
    <property type="entry name" value="Type I PLP-dependent aspartate aminotransferase-like (Major domain)"/>
    <property type="match status" value="1"/>
</dbReference>
<evidence type="ECO:0000256" key="3">
    <source>
        <dbReference type="ARBA" id="ARBA00022793"/>
    </source>
</evidence>
<feature type="domain" description="Orn/Lys/Arg decarboxylases family 1 pyridoxal-P attachment site" evidence="6">
    <location>
        <begin position="5"/>
        <end position="367"/>
    </location>
</feature>
<dbReference type="Pfam" id="PF03711">
    <property type="entry name" value="OKR_DC_1_C"/>
    <property type="match status" value="1"/>
</dbReference>
<proteinExistence type="inferred from homology"/>
<accession>A0A1M5WJN9</accession>
<dbReference type="EMBL" id="FQXP01000006">
    <property type="protein sequence ID" value="SHH87756.1"/>
    <property type="molecule type" value="Genomic_DNA"/>
</dbReference>
<dbReference type="Pfam" id="PF01276">
    <property type="entry name" value="OKR_DC_1"/>
    <property type="match status" value="1"/>
</dbReference>
<dbReference type="CDD" id="cd00615">
    <property type="entry name" value="Orn_deC_like"/>
    <property type="match status" value="1"/>
</dbReference>
<dbReference type="PANTHER" id="PTHR43277">
    <property type="entry name" value="ARGININE DECARBOXYLASE"/>
    <property type="match status" value="1"/>
</dbReference>
<reference evidence="8 9" key="1">
    <citation type="submission" date="2016-11" db="EMBL/GenBank/DDBJ databases">
        <authorList>
            <person name="Jaros S."/>
            <person name="Januszkiewicz K."/>
            <person name="Wedrychowicz H."/>
        </authorList>
    </citation>
    <scope>NUCLEOTIDE SEQUENCE [LARGE SCALE GENOMIC DNA]</scope>
    <source>
        <strain evidence="8 9">DSM 3089</strain>
    </source>
</reference>
<dbReference type="InterPro" id="IPR000310">
    <property type="entry name" value="Orn/Lys/Arg_deCO2ase_major_dom"/>
</dbReference>
<dbReference type="STRING" id="1121306.SAMN02745196_01690"/>
<keyword evidence="5" id="KW-0456">Lyase</keyword>
<dbReference type="AlphaFoldDB" id="A0A1M5WJN9"/>
<dbReference type="GO" id="GO:0016831">
    <property type="term" value="F:carboxy-lyase activity"/>
    <property type="evidence" value="ECO:0007669"/>
    <property type="project" value="UniProtKB-KW"/>
</dbReference>
<comment type="similarity">
    <text evidence="2">Belongs to the Orn/Lys/Arg decarboxylase class-I family.</text>
</comment>
<dbReference type="SUPFAM" id="SSF55904">
    <property type="entry name" value="Ornithine decarboxylase C-terminal domain"/>
    <property type="match status" value="1"/>
</dbReference>
<keyword evidence="3" id="KW-0210">Decarboxylase</keyword>
<feature type="domain" description="Orn/Lys/Arg decarboxylase C-terminal" evidence="7">
    <location>
        <begin position="378"/>
        <end position="465"/>
    </location>
</feature>
<keyword evidence="9" id="KW-1185">Reference proteome</keyword>
<evidence type="ECO:0000256" key="1">
    <source>
        <dbReference type="ARBA" id="ARBA00001933"/>
    </source>
</evidence>
<evidence type="ECO:0000259" key="7">
    <source>
        <dbReference type="Pfam" id="PF03711"/>
    </source>
</evidence>
<evidence type="ECO:0000256" key="4">
    <source>
        <dbReference type="ARBA" id="ARBA00022898"/>
    </source>
</evidence>
<comment type="cofactor">
    <cofactor evidence="1">
        <name>pyridoxal 5'-phosphate</name>
        <dbReference type="ChEBI" id="CHEBI:597326"/>
    </cofactor>
</comment>
<dbReference type="InterPro" id="IPR008286">
    <property type="entry name" value="Prn/Lys/Arg_de-COase_C"/>
</dbReference>
<organism evidence="8 9">
    <name type="scientific">Clostridium collagenovorans DSM 3089</name>
    <dbReference type="NCBI Taxonomy" id="1121306"/>
    <lineage>
        <taxon>Bacteria</taxon>
        <taxon>Bacillati</taxon>
        <taxon>Bacillota</taxon>
        <taxon>Clostridia</taxon>
        <taxon>Eubacteriales</taxon>
        <taxon>Clostridiaceae</taxon>
        <taxon>Clostridium</taxon>
    </lineage>
</organism>